<name>A0A559JKF7_9BACL</name>
<protein>
    <submittedName>
        <fullName evidence="2">ThuA domain-containing protein</fullName>
    </submittedName>
</protein>
<evidence type="ECO:0000259" key="1">
    <source>
        <dbReference type="Pfam" id="PF06283"/>
    </source>
</evidence>
<dbReference type="Proteomes" id="UP000316330">
    <property type="component" value="Unassembled WGS sequence"/>
</dbReference>
<dbReference type="InterPro" id="IPR029010">
    <property type="entry name" value="ThuA-like"/>
</dbReference>
<comment type="caution">
    <text evidence="2">The sequence shown here is derived from an EMBL/GenBank/DDBJ whole genome shotgun (WGS) entry which is preliminary data.</text>
</comment>
<dbReference type="AlphaFoldDB" id="A0A559JKF7"/>
<evidence type="ECO:0000313" key="2">
    <source>
        <dbReference type="EMBL" id="TVY00363.1"/>
    </source>
</evidence>
<accession>A0A559JKF7</accession>
<keyword evidence="3" id="KW-1185">Reference proteome</keyword>
<proteinExistence type="predicted"/>
<dbReference type="InterPro" id="IPR029062">
    <property type="entry name" value="Class_I_gatase-like"/>
</dbReference>
<dbReference type="PANTHER" id="PTHR40469:SF2">
    <property type="entry name" value="GALACTOSE-BINDING DOMAIN-LIKE SUPERFAMILY PROTEIN"/>
    <property type="match status" value="1"/>
</dbReference>
<dbReference type="SUPFAM" id="SSF52317">
    <property type="entry name" value="Class I glutamine amidotransferase-like"/>
    <property type="match status" value="1"/>
</dbReference>
<dbReference type="PANTHER" id="PTHR40469">
    <property type="entry name" value="SECRETED GLYCOSYL HYDROLASE"/>
    <property type="match status" value="1"/>
</dbReference>
<dbReference type="EMBL" id="VNJJ01000005">
    <property type="protein sequence ID" value="TVY00363.1"/>
    <property type="molecule type" value="Genomic_DNA"/>
</dbReference>
<dbReference type="Gene3D" id="3.40.50.880">
    <property type="match status" value="1"/>
</dbReference>
<dbReference type="Pfam" id="PF06283">
    <property type="entry name" value="ThuA"/>
    <property type="match status" value="1"/>
</dbReference>
<organism evidence="2 3">
    <name type="scientific">Cohnella terricola</name>
    <dbReference type="NCBI Taxonomy" id="1289167"/>
    <lineage>
        <taxon>Bacteria</taxon>
        <taxon>Bacillati</taxon>
        <taxon>Bacillota</taxon>
        <taxon>Bacilli</taxon>
        <taxon>Bacillales</taxon>
        <taxon>Paenibacillaceae</taxon>
        <taxon>Cohnella</taxon>
    </lineage>
</organism>
<evidence type="ECO:0000313" key="3">
    <source>
        <dbReference type="Proteomes" id="UP000316330"/>
    </source>
</evidence>
<reference evidence="2 3" key="1">
    <citation type="submission" date="2019-07" db="EMBL/GenBank/DDBJ databases">
        <authorList>
            <person name="Kim J."/>
        </authorList>
    </citation>
    <scope>NUCLEOTIDE SEQUENCE [LARGE SCALE GENOMIC DNA]</scope>
    <source>
        <strain evidence="2 3">G13</strain>
    </source>
</reference>
<sequence>MVRSAGTMKSIVYIIRDDINHPKEVIDPVMEKVFDSEQWEVILTDRAKDLIETEASVDLAMFFTNGRPEGETNMTPEEQRQIVQKVRNGMGMMFIHAGLVLIEPDSPFYLELNSGRFIEHSPHHVDVTNNPVTSFKHPIIEGIEPFVALDEHYYCQVDTTKTDVILHSTSQHVTAVGGWAHQVGEGKVVALTPGHNPEALGHPQMIQLMKNGVDWAARQS</sequence>
<gene>
    <name evidence="2" type="ORF">FPZ45_10010</name>
</gene>
<dbReference type="OrthoDB" id="9812305at2"/>
<feature type="domain" description="ThuA-like" evidence="1">
    <location>
        <begin position="28"/>
        <end position="216"/>
    </location>
</feature>